<protein>
    <submittedName>
        <fullName evidence="1">Uncharacterized protein</fullName>
    </submittedName>
</protein>
<sequence>MQKTSFDCTIYGIPIEDFEPDMDTESSKDKKKRILDLFRNHNELKSKDEY</sequence>
<dbReference type="Proteomes" id="UP001470230">
    <property type="component" value="Unassembled WGS sequence"/>
</dbReference>
<proteinExistence type="predicted"/>
<gene>
    <name evidence="1" type="ORF">M9Y10_010580</name>
</gene>
<evidence type="ECO:0000313" key="1">
    <source>
        <dbReference type="EMBL" id="KAK8865050.1"/>
    </source>
</evidence>
<organism evidence="1 2">
    <name type="scientific">Tritrichomonas musculus</name>
    <dbReference type="NCBI Taxonomy" id="1915356"/>
    <lineage>
        <taxon>Eukaryota</taxon>
        <taxon>Metamonada</taxon>
        <taxon>Parabasalia</taxon>
        <taxon>Tritrichomonadida</taxon>
        <taxon>Tritrichomonadidae</taxon>
        <taxon>Tritrichomonas</taxon>
    </lineage>
</organism>
<accession>A0ABR2ILC6</accession>
<evidence type="ECO:0000313" key="2">
    <source>
        <dbReference type="Proteomes" id="UP001470230"/>
    </source>
</evidence>
<keyword evidence="2" id="KW-1185">Reference proteome</keyword>
<dbReference type="EMBL" id="JAPFFF010000016">
    <property type="protein sequence ID" value="KAK8865050.1"/>
    <property type="molecule type" value="Genomic_DNA"/>
</dbReference>
<comment type="caution">
    <text evidence="1">The sequence shown here is derived from an EMBL/GenBank/DDBJ whole genome shotgun (WGS) entry which is preliminary data.</text>
</comment>
<name>A0ABR2ILC6_9EUKA</name>
<reference evidence="1 2" key="1">
    <citation type="submission" date="2024-04" db="EMBL/GenBank/DDBJ databases">
        <title>Tritrichomonas musculus Genome.</title>
        <authorList>
            <person name="Alves-Ferreira E."/>
            <person name="Grigg M."/>
            <person name="Lorenzi H."/>
            <person name="Galac M."/>
        </authorList>
    </citation>
    <scope>NUCLEOTIDE SEQUENCE [LARGE SCALE GENOMIC DNA]</scope>
    <source>
        <strain evidence="1 2">EAF2021</strain>
    </source>
</reference>